<name>A0ACB8BDV0_9AGAM</name>
<dbReference type="Proteomes" id="UP000790709">
    <property type="component" value="Unassembled WGS sequence"/>
</dbReference>
<keyword evidence="2" id="KW-1185">Reference proteome</keyword>
<evidence type="ECO:0000313" key="1">
    <source>
        <dbReference type="EMBL" id="KAH7923525.1"/>
    </source>
</evidence>
<gene>
    <name evidence="1" type="ORF">BV22DRAFT_1196658</name>
</gene>
<reference evidence="1" key="1">
    <citation type="journal article" date="2021" name="New Phytol.">
        <title>Evolutionary innovations through gain and loss of genes in the ectomycorrhizal Boletales.</title>
        <authorList>
            <person name="Wu G."/>
            <person name="Miyauchi S."/>
            <person name="Morin E."/>
            <person name="Kuo A."/>
            <person name="Drula E."/>
            <person name="Varga T."/>
            <person name="Kohler A."/>
            <person name="Feng B."/>
            <person name="Cao Y."/>
            <person name="Lipzen A."/>
            <person name="Daum C."/>
            <person name="Hundley H."/>
            <person name="Pangilinan J."/>
            <person name="Johnson J."/>
            <person name="Barry K."/>
            <person name="LaButti K."/>
            <person name="Ng V."/>
            <person name="Ahrendt S."/>
            <person name="Min B."/>
            <person name="Choi I.G."/>
            <person name="Park H."/>
            <person name="Plett J.M."/>
            <person name="Magnuson J."/>
            <person name="Spatafora J.W."/>
            <person name="Nagy L.G."/>
            <person name="Henrissat B."/>
            <person name="Grigoriev I.V."/>
            <person name="Yang Z.L."/>
            <person name="Xu J."/>
            <person name="Martin F.M."/>
        </authorList>
    </citation>
    <scope>NUCLEOTIDE SEQUENCE</scope>
    <source>
        <strain evidence="1">KUC20120723A-06</strain>
    </source>
</reference>
<organism evidence="1 2">
    <name type="scientific">Leucogyrophana mollusca</name>
    <dbReference type="NCBI Taxonomy" id="85980"/>
    <lineage>
        <taxon>Eukaryota</taxon>
        <taxon>Fungi</taxon>
        <taxon>Dikarya</taxon>
        <taxon>Basidiomycota</taxon>
        <taxon>Agaricomycotina</taxon>
        <taxon>Agaricomycetes</taxon>
        <taxon>Agaricomycetidae</taxon>
        <taxon>Boletales</taxon>
        <taxon>Boletales incertae sedis</taxon>
        <taxon>Leucogyrophana</taxon>
    </lineage>
</organism>
<accession>A0ACB8BDV0</accession>
<proteinExistence type="predicted"/>
<dbReference type="EMBL" id="MU266450">
    <property type="protein sequence ID" value="KAH7923525.1"/>
    <property type="molecule type" value="Genomic_DNA"/>
</dbReference>
<sequence>MEPSAVFLKVRSSAFVCIISFSFLWIVLLSVEMFTRWDISDRSCRSLMAILVLVNTATLLILPVLLLLTFRVWLDAARLLFLLIIQIGTAAAFTYWNPKFQCPDQTADDVGVCKLINAYTVMGCWIIPALLVVYTSYFAFTIYHQSRIPIPVFTPKTEFFEGRPSILPIMDPEMAQRHPSETTVFSKSTPKTPTCSTNLPQRQSSIPAVDGPGPRRPSTITLPPLLASRTSHPPILQPGARPNFRDTQQLTISTDLPATSTSEAYSHAAAAQEAGEGAPRSPARLSKPQRYI</sequence>
<protein>
    <submittedName>
        <fullName evidence="1">Uncharacterized protein</fullName>
    </submittedName>
</protein>
<comment type="caution">
    <text evidence="1">The sequence shown here is derived from an EMBL/GenBank/DDBJ whole genome shotgun (WGS) entry which is preliminary data.</text>
</comment>
<evidence type="ECO:0000313" key="2">
    <source>
        <dbReference type="Proteomes" id="UP000790709"/>
    </source>
</evidence>